<evidence type="ECO:0000259" key="2">
    <source>
        <dbReference type="PROSITE" id="PS51352"/>
    </source>
</evidence>
<dbReference type="InterPro" id="IPR036249">
    <property type="entry name" value="Thioredoxin-like_sf"/>
</dbReference>
<feature type="domain" description="Thioredoxin" evidence="2">
    <location>
        <begin position="31"/>
        <end position="169"/>
    </location>
</feature>
<dbReference type="InterPro" id="IPR017937">
    <property type="entry name" value="Thioredoxin_CS"/>
</dbReference>
<dbReference type="AlphaFoldDB" id="A0A5C6W5Q8"/>
<keyword evidence="4" id="KW-1185">Reference proteome</keyword>
<dbReference type="PROSITE" id="PS51352">
    <property type="entry name" value="THIOREDOXIN_2"/>
    <property type="match status" value="1"/>
</dbReference>
<organism evidence="3 4">
    <name type="scientific">Metabacillus litoralis</name>
    <dbReference type="NCBI Taxonomy" id="152268"/>
    <lineage>
        <taxon>Bacteria</taxon>
        <taxon>Bacillati</taxon>
        <taxon>Bacillota</taxon>
        <taxon>Bacilli</taxon>
        <taxon>Bacillales</taxon>
        <taxon>Bacillaceae</taxon>
        <taxon>Metabacillus</taxon>
    </lineage>
</organism>
<dbReference type="InterPro" id="IPR013766">
    <property type="entry name" value="Thioredoxin_domain"/>
</dbReference>
<reference evidence="3 4" key="1">
    <citation type="journal article" date="2005" name="Int. J. Syst. Evol. Microbiol.">
        <title>Bacillus litoralis sp. nov., isolated from a tidal flat of the Yellow Sea in Korea.</title>
        <authorList>
            <person name="Yoon J.H."/>
            <person name="Oh T.K."/>
        </authorList>
    </citation>
    <scope>NUCLEOTIDE SEQUENCE [LARGE SCALE GENOMIC DNA]</scope>
    <source>
        <strain evidence="3 4">SW-211</strain>
    </source>
</reference>
<dbReference type="RefSeq" id="WP_146946494.1">
    <property type="nucleotide sequence ID" value="NZ_VOQF01000003.1"/>
</dbReference>
<dbReference type="OrthoDB" id="25753at2"/>
<dbReference type="PANTHER" id="PTHR42852:SF1">
    <property type="entry name" value="THIOREDOXIN-LIKE PROTEIN YNEN"/>
    <property type="match status" value="1"/>
</dbReference>
<gene>
    <name evidence="3" type="ORF">FS935_05165</name>
</gene>
<protein>
    <submittedName>
        <fullName evidence="3">Redoxin domain-containing protein</fullName>
    </submittedName>
</protein>
<keyword evidence="1" id="KW-1015">Disulfide bond</keyword>
<proteinExistence type="predicted"/>
<sequence>MKKILAISILVFLIGYAIYNTVIPSNAKVGVTEGNAAPDFELTTLDGEKMSLSDLKGKKVLINFWATWCPPCRSEMPDMQQIYDEYDDDVVIAAVNLTSSESSVDTVESFVNELSLTFPILLDEKGKVNNEYEVLSYPTSYFIDEEGIIKTKFVGALSYDQMKKLIDDM</sequence>
<evidence type="ECO:0000313" key="3">
    <source>
        <dbReference type="EMBL" id="TXC91777.1"/>
    </source>
</evidence>
<dbReference type="PROSITE" id="PS00194">
    <property type="entry name" value="THIOREDOXIN_1"/>
    <property type="match status" value="1"/>
</dbReference>
<dbReference type="Pfam" id="PF00578">
    <property type="entry name" value="AhpC-TSA"/>
    <property type="match status" value="1"/>
</dbReference>
<dbReference type="Proteomes" id="UP000321363">
    <property type="component" value="Unassembled WGS sequence"/>
</dbReference>
<dbReference type="InterPro" id="IPR000866">
    <property type="entry name" value="AhpC/TSA"/>
</dbReference>
<dbReference type="GO" id="GO:0016209">
    <property type="term" value="F:antioxidant activity"/>
    <property type="evidence" value="ECO:0007669"/>
    <property type="project" value="InterPro"/>
</dbReference>
<evidence type="ECO:0000256" key="1">
    <source>
        <dbReference type="ARBA" id="ARBA00023157"/>
    </source>
</evidence>
<comment type="caution">
    <text evidence="3">The sequence shown here is derived from an EMBL/GenBank/DDBJ whole genome shotgun (WGS) entry which is preliminary data.</text>
</comment>
<dbReference type="InterPro" id="IPR050553">
    <property type="entry name" value="Thioredoxin_ResA/DsbE_sf"/>
</dbReference>
<dbReference type="EMBL" id="VOQF01000003">
    <property type="protein sequence ID" value="TXC91777.1"/>
    <property type="molecule type" value="Genomic_DNA"/>
</dbReference>
<dbReference type="PANTHER" id="PTHR42852">
    <property type="entry name" value="THIOL:DISULFIDE INTERCHANGE PROTEIN DSBE"/>
    <property type="match status" value="1"/>
</dbReference>
<name>A0A5C6W5Q8_9BACI</name>
<evidence type="ECO:0000313" key="4">
    <source>
        <dbReference type="Proteomes" id="UP000321363"/>
    </source>
</evidence>
<dbReference type="Gene3D" id="3.40.30.10">
    <property type="entry name" value="Glutaredoxin"/>
    <property type="match status" value="1"/>
</dbReference>
<accession>A0A5C6W5Q8</accession>
<dbReference type="GO" id="GO:0016491">
    <property type="term" value="F:oxidoreductase activity"/>
    <property type="evidence" value="ECO:0007669"/>
    <property type="project" value="InterPro"/>
</dbReference>
<dbReference type="CDD" id="cd02966">
    <property type="entry name" value="TlpA_like_family"/>
    <property type="match status" value="1"/>
</dbReference>
<dbReference type="SUPFAM" id="SSF52833">
    <property type="entry name" value="Thioredoxin-like"/>
    <property type="match status" value="1"/>
</dbReference>